<dbReference type="EMBL" id="JRPK02000009">
    <property type="protein sequence ID" value="TLD98659.1"/>
    <property type="molecule type" value="Genomic_DNA"/>
</dbReference>
<accession>A0A4U8TF03</accession>
<feature type="chain" id="PRO_5020316483" evidence="1">
    <location>
        <begin position="22"/>
        <end position="711"/>
    </location>
</feature>
<comment type="caution">
    <text evidence="3">The sequence shown here is derived from an EMBL/GenBank/DDBJ whole genome shotgun (WGS) entry which is preliminary data.</text>
</comment>
<reference evidence="3 4" key="1">
    <citation type="journal article" date="2014" name="Genome Announc.">
        <title>Draft genome sequences of eight enterohepatic helicobacter species isolated from both laboratory and wild rodents.</title>
        <authorList>
            <person name="Sheh A."/>
            <person name="Shen Z."/>
            <person name="Fox J.G."/>
        </authorList>
    </citation>
    <scope>NUCLEOTIDE SEQUENCE [LARGE SCALE GENOMIC DNA]</scope>
    <source>
        <strain evidence="3 4">ATCC 49310</strain>
    </source>
</reference>
<dbReference type="AlphaFoldDB" id="A0A4U8TF03"/>
<evidence type="ECO:0000259" key="2">
    <source>
        <dbReference type="Pfam" id="PF03077"/>
    </source>
</evidence>
<feature type="domain" description="Vacuolating cytotoxin putative" evidence="2">
    <location>
        <begin position="90"/>
        <end position="149"/>
    </location>
</feature>
<evidence type="ECO:0000256" key="1">
    <source>
        <dbReference type="SAM" id="SignalP"/>
    </source>
</evidence>
<organism evidence="3 4">
    <name type="scientific">Helicobacter trogontum</name>
    <dbReference type="NCBI Taxonomy" id="50960"/>
    <lineage>
        <taxon>Bacteria</taxon>
        <taxon>Pseudomonadati</taxon>
        <taxon>Campylobacterota</taxon>
        <taxon>Epsilonproteobacteria</taxon>
        <taxon>Campylobacterales</taxon>
        <taxon>Helicobacteraceae</taxon>
        <taxon>Helicobacter</taxon>
    </lineage>
</organism>
<feature type="signal peptide" evidence="1">
    <location>
        <begin position="1"/>
        <end position="21"/>
    </location>
</feature>
<evidence type="ECO:0000313" key="3">
    <source>
        <dbReference type="EMBL" id="TLD98659.1"/>
    </source>
</evidence>
<dbReference type="InterPro" id="IPR004311">
    <property type="entry name" value="Vacuolating_cytotoxin_put"/>
</dbReference>
<evidence type="ECO:0000313" key="4">
    <source>
        <dbReference type="Proteomes" id="UP000029861"/>
    </source>
</evidence>
<dbReference type="Proteomes" id="UP000029861">
    <property type="component" value="Unassembled WGS sequence"/>
</dbReference>
<proteinExistence type="predicted"/>
<gene>
    <name evidence="3" type="ORF">LS80_004235</name>
</gene>
<name>A0A4U8TF03_9HELI</name>
<sequence>MKVKAFVLSAILLGVGHYSYAARNIQNDIYYLNSKNDRSSDTFYSNNMGTTWTSSLWGRSFTQNYQNGTLIIGNSSKSPTNNRHWFGRGGDIGFINASFNAKEVYVTGTLGTGNSWRTGGGANLTFNASNNLTLDRANISVNRAGTQNSTTALNGKEIDIKNSQFNIENINGGGINIGNEKTENLTIDNTNISMSGGQINITAKNSKLNFGSVNITNGTLDLTKANYTELTTHSLNITNSSFRSKELNMSGDIVNGRFTPTQTLVHGAGFRQSLGNGRDFTANSITIDNGSSTLDATNATIKELNFKGPSTIFGSTQKKLTATISGKLNITTLTNPYQPFGKGFTAELEVKQASEVNIENIHHQNYTGGSWIHVNVDNKLVVGNIQFATDGIAGSSARVDLSSKSDVIVQNVGGCEWACTGASGIRPLNTLKISGQNFYGGNIEAIGLPTAGSNSTLDLTGVTGTNFIDTFGIRTGTLKAKNFHVNNFNVWKSNSHSVVDQDIGKSFINYLSMEIGTSHTSDGADIRFTGGGNILNFNLIDARPTSFVRMNGDKLSGKKIEHVNVNIMNIKEAEVNLHNAIFNTIVSQKGQTAITNGASKITANALNINELLHIKDSSKHSGVMNIELNGNEAVNQDFSKYLNVSVDSKDLKNMSGSEIAEIIKKAEANGGANNGGKKEDYQNASGTYITTSDGKHYLVLPDIMTNENITN</sequence>
<feature type="non-terminal residue" evidence="3">
    <location>
        <position position="711"/>
    </location>
</feature>
<dbReference type="Pfam" id="PF03077">
    <property type="entry name" value="VacA2"/>
    <property type="match status" value="1"/>
</dbReference>
<protein>
    <submittedName>
        <fullName evidence="3">Autotransporter domain-containing protein</fullName>
    </submittedName>
</protein>
<keyword evidence="1" id="KW-0732">Signal</keyword>